<gene>
    <name evidence="2" type="ORF">MNBD_PLANCTO03-1438</name>
</gene>
<sequence length="142" mass="15112">MIAELRLLARAIKYRSKLDPAEIAFMLGVVKPGQTVLDLGAHKGAYAYWLAKAVGKTGRVICVEPQQRLAEALGQVMAKRPQVSVEWAAISDTTGTGTLSLRPDGSSHGASITGFADGEVGPTVEVPTTTLADLLDRHDTDR</sequence>
<evidence type="ECO:0000313" key="2">
    <source>
        <dbReference type="EMBL" id="VAX35903.1"/>
    </source>
</evidence>
<name>A0A3B1DGJ2_9ZZZZ</name>
<feature type="non-terminal residue" evidence="2">
    <location>
        <position position="142"/>
    </location>
</feature>
<accession>A0A3B1DGJ2</accession>
<dbReference type="EMBL" id="UOGK01000020">
    <property type="protein sequence ID" value="VAX35903.1"/>
    <property type="molecule type" value="Genomic_DNA"/>
</dbReference>
<reference evidence="2" key="1">
    <citation type="submission" date="2018-06" db="EMBL/GenBank/DDBJ databases">
        <authorList>
            <person name="Zhirakovskaya E."/>
        </authorList>
    </citation>
    <scope>NUCLEOTIDE SEQUENCE</scope>
</reference>
<protein>
    <recommendedName>
        <fullName evidence="1">Methyltransferase FkbM domain-containing protein</fullName>
    </recommendedName>
</protein>
<evidence type="ECO:0000259" key="1">
    <source>
        <dbReference type="Pfam" id="PF05050"/>
    </source>
</evidence>
<feature type="domain" description="Methyltransferase FkbM" evidence="1">
    <location>
        <begin position="38"/>
        <end position="138"/>
    </location>
</feature>
<dbReference type="SUPFAM" id="SSF53335">
    <property type="entry name" value="S-adenosyl-L-methionine-dependent methyltransferases"/>
    <property type="match status" value="1"/>
</dbReference>
<organism evidence="2">
    <name type="scientific">hydrothermal vent metagenome</name>
    <dbReference type="NCBI Taxonomy" id="652676"/>
    <lineage>
        <taxon>unclassified sequences</taxon>
        <taxon>metagenomes</taxon>
        <taxon>ecological metagenomes</taxon>
    </lineage>
</organism>
<dbReference type="CDD" id="cd02440">
    <property type="entry name" value="AdoMet_MTases"/>
    <property type="match status" value="1"/>
</dbReference>
<dbReference type="InterPro" id="IPR006342">
    <property type="entry name" value="FkbM_mtfrase"/>
</dbReference>
<dbReference type="Pfam" id="PF05050">
    <property type="entry name" value="Methyltransf_21"/>
    <property type="match status" value="1"/>
</dbReference>
<dbReference type="Gene3D" id="3.40.50.150">
    <property type="entry name" value="Vaccinia Virus protein VP39"/>
    <property type="match status" value="1"/>
</dbReference>
<dbReference type="AlphaFoldDB" id="A0A3B1DGJ2"/>
<proteinExistence type="predicted"/>
<dbReference type="NCBIfam" id="TIGR01444">
    <property type="entry name" value="fkbM_fam"/>
    <property type="match status" value="1"/>
</dbReference>
<dbReference type="InterPro" id="IPR029063">
    <property type="entry name" value="SAM-dependent_MTases_sf"/>
</dbReference>